<feature type="domain" description="Disease resistance protein winged helix" evidence="3">
    <location>
        <begin position="74"/>
        <end position="141"/>
    </location>
</feature>
<dbReference type="Proteomes" id="UP001341840">
    <property type="component" value="Unassembled WGS sequence"/>
</dbReference>
<sequence>MGKKIVKKCKGLPLAVKTLGGLLRHKYNVRDWGNILKSKIWELREDESMIVPALRVSYHYLPSHLKRCFVYCSLYPKDYHFDKNELILLWMAEDFIQPIENYTLEDIGCAYFDELFAMSFFQPSSKDVDLFVMHDLRHDLATFFAGEFYFRIKEFENQQKICNKTRHLSYMVNPNDSSLILGEACKRAIHMRTFLDVHLVHRYESIKIEGCSSWLLELDLRCLRVLSFKYFSIELLPDSIEKLIHLHYVDLSFTPIVELSESLCKLYNLQTLKLSYCYKLEMLPSRMQDLLNLRHLDIRGTDNLKEMPKGMSKLQRLNLLGHYVVGKHEENGIGELGPIDVHGAFRISNLENVNNSGEALEASMGNKKHITILELKWLPDGDLVDLQTERDILAKFRPH</sequence>
<dbReference type="InterPro" id="IPR055414">
    <property type="entry name" value="LRR_R13L4/SHOC2-like"/>
</dbReference>
<name>A0ABU6YF11_9FABA</name>
<dbReference type="EMBL" id="JASCZI010241871">
    <property type="protein sequence ID" value="MED6207935.1"/>
    <property type="molecule type" value="Genomic_DNA"/>
</dbReference>
<dbReference type="Pfam" id="PF23598">
    <property type="entry name" value="LRR_14"/>
    <property type="match status" value="1"/>
</dbReference>
<feature type="domain" description="Disease resistance R13L4/SHOC-2-like LRR" evidence="4">
    <location>
        <begin position="219"/>
        <end position="376"/>
    </location>
</feature>
<proteinExistence type="predicted"/>
<dbReference type="InterPro" id="IPR042197">
    <property type="entry name" value="Apaf_helical"/>
</dbReference>
<evidence type="ECO:0000256" key="1">
    <source>
        <dbReference type="ARBA" id="ARBA00022737"/>
    </source>
</evidence>
<evidence type="ECO:0000259" key="3">
    <source>
        <dbReference type="Pfam" id="PF23559"/>
    </source>
</evidence>
<keyword evidence="2" id="KW-0611">Plant defense</keyword>
<dbReference type="PANTHER" id="PTHR23155:SF1071">
    <property type="entry name" value="DISEASE RESISTANCE RPP13-LIKE PROTEIN 1"/>
    <property type="match status" value="1"/>
</dbReference>
<dbReference type="InterPro" id="IPR036388">
    <property type="entry name" value="WH-like_DNA-bd_sf"/>
</dbReference>
<accession>A0ABU6YF11</accession>
<dbReference type="SUPFAM" id="SSF52540">
    <property type="entry name" value="P-loop containing nucleoside triphosphate hydrolases"/>
    <property type="match status" value="1"/>
</dbReference>
<organism evidence="5 6">
    <name type="scientific">Stylosanthes scabra</name>
    <dbReference type="NCBI Taxonomy" id="79078"/>
    <lineage>
        <taxon>Eukaryota</taxon>
        <taxon>Viridiplantae</taxon>
        <taxon>Streptophyta</taxon>
        <taxon>Embryophyta</taxon>
        <taxon>Tracheophyta</taxon>
        <taxon>Spermatophyta</taxon>
        <taxon>Magnoliopsida</taxon>
        <taxon>eudicotyledons</taxon>
        <taxon>Gunneridae</taxon>
        <taxon>Pentapetalae</taxon>
        <taxon>rosids</taxon>
        <taxon>fabids</taxon>
        <taxon>Fabales</taxon>
        <taxon>Fabaceae</taxon>
        <taxon>Papilionoideae</taxon>
        <taxon>50 kb inversion clade</taxon>
        <taxon>dalbergioids sensu lato</taxon>
        <taxon>Dalbergieae</taxon>
        <taxon>Pterocarpus clade</taxon>
        <taxon>Stylosanthes</taxon>
    </lineage>
</organism>
<gene>
    <name evidence="5" type="ORF">PIB30_040179</name>
</gene>
<dbReference type="InterPro" id="IPR027417">
    <property type="entry name" value="P-loop_NTPase"/>
</dbReference>
<dbReference type="PANTHER" id="PTHR23155">
    <property type="entry name" value="DISEASE RESISTANCE PROTEIN RP"/>
    <property type="match status" value="1"/>
</dbReference>
<evidence type="ECO:0000313" key="5">
    <source>
        <dbReference type="EMBL" id="MED6207935.1"/>
    </source>
</evidence>
<evidence type="ECO:0000313" key="6">
    <source>
        <dbReference type="Proteomes" id="UP001341840"/>
    </source>
</evidence>
<evidence type="ECO:0000256" key="2">
    <source>
        <dbReference type="ARBA" id="ARBA00022821"/>
    </source>
</evidence>
<dbReference type="InterPro" id="IPR032675">
    <property type="entry name" value="LRR_dom_sf"/>
</dbReference>
<dbReference type="SUPFAM" id="SSF52058">
    <property type="entry name" value="L domain-like"/>
    <property type="match status" value="1"/>
</dbReference>
<dbReference type="Gene3D" id="1.10.8.430">
    <property type="entry name" value="Helical domain of apoptotic protease-activating factors"/>
    <property type="match status" value="1"/>
</dbReference>
<dbReference type="Gene3D" id="1.10.10.10">
    <property type="entry name" value="Winged helix-like DNA-binding domain superfamily/Winged helix DNA-binding domain"/>
    <property type="match status" value="1"/>
</dbReference>
<protein>
    <submittedName>
        <fullName evidence="5">Uncharacterized protein</fullName>
    </submittedName>
</protein>
<dbReference type="Pfam" id="PF23559">
    <property type="entry name" value="WHD_DRP"/>
    <property type="match status" value="1"/>
</dbReference>
<reference evidence="5 6" key="1">
    <citation type="journal article" date="2023" name="Plants (Basel)">
        <title>Bridging the Gap: Combining Genomics and Transcriptomics Approaches to Understand Stylosanthes scabra, an Orphan Legume from the Brazilian Caatinga.</title>
        <authorList>
            <person name="Ferreira-Neto J.R.C."/>
            <person name="da Silva M.D."/>
            <person name="Binneck E."/>
            <person name="de Melo N.F."/>
            <person name="da Silva R.H."/>
            <person name="de Melo A.L.T.M."/>
            <person name="Pandolfi V."/>
            <person name="Bustamante F.O."/>
            <person name="Brasileiro-Vidal A.C."/>
            <person name="Benko-Iseppon A.M."/>
        </authorList>
    </citation>
    <scope>NUCLEOTIDE SEQUENCE [LARGE SCALE GENOMIC DNA]</scope>
    <source>
        <tissue evidence="5">Leaves</tissue>
    </source>
</reference>
<dbReference type="PRINTS" id="PR00364">
    <property type="entry name" value="DISEASERSIST"/>
</dbReference>
<keyword evidence="6" id="KW-1185">Reference proteome</keyword>
<evidence type="ECO:0000259" key="4">
    <source>
        <dbReference type="Pfam" id="PF23598"/>
    </source>
</evidence>
<keyword evidence="1" id="KW-0677">Repeat</keyword>
<dbReference type="InterPro" id="IPR044974">
    <property type="entry name" value="Disease_R_plants"/>
</dbReference>
<comment type="caution">
    <text evidence="5">The sequence shown here is derived from an EMBL/GenBank/DDBJ whole genome shotgun (WGS) entry which is preliminary data.</text>
</comment>
<dbReference type="InterPro" id="IPR058922">
    <property type="entry name" value="WHD_DRP"/>
</dbReference>
<dbReference type="Gene3D" id="3.80.10.10">
    <property type="entry name" value="Ribonuclease Inhibitor"/>
    <property type="match status" value="1"/>
</dbReference>